<feature type="chain" id="PRO_5046339897" evidence="2">
    <location>
        <begin position="35"/>
        <end position="92"/>
    </location>
</feature>
<dbReference type="RefSeq" id="WP_228981629.1">
    <property type="nucleotide sequence ID" value="NZ_CAJQYY010000026.1"/>
</dbReference>
<feature type="region of interest" description="Disordered" evidence="1">
    <location>
        <begin position="42"/>
        <end position="66"/>
    </location>
</feature>
<proteinExistence type="predicted"/>
<gene>
    <name evidence="3" type="ORF">R54767_04097</name>
</gene>
<evidence type="ECO:0000313" key="4">
    <source>
        <dbReference type="Proteomes" id="UP000789752"/>
    </source>
</evidence>
<keyword evidence="4" id="KW-1185">Reference proteome</keyword>
<comment type="caution">
    <text evidence="3">The sequence shown here is derived from an EMBL/GenBank/DDBJ whole genome shotgun (WGS) entry which is preliminary data.</text>
</comment>
<evidence type="ECO:0000256" key="1">
    <source>
        <dbReference type="SAM" id="MobiDB-lite"/>
    </source>
</evidence>
<dbReference type="Proteomes" id="UP000789752">
    <property type="component" value="Unassembled WGS sequence"/>
</dbReference>
<dbReference type="EMBL" id="CAJQYY010000026">
    <property type="protein sequence ID" value="CAG4914408.1"/>
    <property type="molecule type" value="Genomic_DNA"/>
</dbReference>
<feature type="signal peptide" evidence="2">
    <location>
        <begin position="1"/>
        <end position="34"/>
    </location>
</feature>
<evidence type="ECO:0000256" key="2">
    <source>
        <dbReference type="SAM" id="SignalP"/>
    </source>
</evidence>
<reference evidence="3 4" key="1">
    <citation type="submission" date="2021-04" db="EMBL/GenBank/DDBJ databases">
        <authorList>
            <person name="Vanwijnsberghe S."/>
        </authorList>
    </citation>
    <scope>NUCLEOTIDE SEQUENCE [LARGE SCALE GENOMIC DNA]</scope>
    <source>
        <strain evidence="3 4">LMG 32171</strain>
    </source>
</reference>
<evidence type="ECO:0000313" key="3">
    <source>
        <dbReference type="EMBL" id="CAG4914408.1"/>
    </source>
</evidence>
<accession>A0ABN7QNW2</accession>
<organism evidence="3 4">
    <name type="scientific">Paraburkholderia gardini</name>
    <dbReference type="NCBI Taxonomy" id="2823469"/>
    <lineage>
        <taxon>Bacteria</taxon>
        <taxon>Pseudomonadati</taxon>
        <taxon>Pseudomonadota</taxon>
        <taxon>Betaproteobacteria</taxon>
        <taxon>Burkholderiales</taxon>
        <taxon>Burkholderiaceae</taxon>
        <taxon>Paraburkholderia</taxon>
    </lineage>
</organism>
<keyword evidence="2" id="KW-0732">Signal</keyword>
<protein>
    <submittedName>
        <fullName evidence="3">Uncharacterized protein</fullName>
    </submittedName>
</protein>
<sequence>MYRTRPTFVPTRLLNAVTLAFVTSALVPFTPALAACNITSPASGQTATCDTSAPNPANTPVSAVPGSTNVTVNVLPDAELDVSGATGIAVSD</sequence>
<name>A0ABN7QNW2_9BURK</name>